<evidence type="ECO:0000256" key="2">
    <source>
        <dbReference type="ARBA" id="ARBA00022827"/>
    </source>
</evidence>
<dbReference type="Proteomes" id="UP000596276">
    <property type="component" value="Chromosome 1"/>
</dbReference>
<dbReference type="PANTHER" id="PTHR46720:SF3">
    <property type="entry name" value="FAD-BINDING DOMAIN-CONTAINING PROTEIN-RELATED"/>
    <property type="match status" value="1"/>
</dbReference>
<feature type="domain" description="FAD-binding" evidence="4">
    <location>
        <begin position="10"/>
        <end position="336"/>
    </location>
</feature>
<accession>A0A7U2MTJ6</accession>
<dbReference type="VEuPathDB" id="FungiDB:AFLA_011258"/>
<reference evidence="6" key="1">
    <citation type="journal article" date="2021" name="G3 (Bethesda)">
        <title>Chromosome assembled and annotated genome sequence of Aspergillus flavus NRRL 3357.</title>
        <authorList>
            <person name="Skerker J.M."/>
            <person name="Pianalto K.M."/>
            <person name="Mondo S.J."/>
            <person name="Yang K."/>
            <person name="Arkin A.P."/>
            <person name="Keller N.P."/>
            <person name="Grigoriev I.V."/>
            <person name="Louise Glass N.L."/>
        </authorList>
    </citation>
    <scope>NUCLEOTIDE SEQUENCE [LARGE SCALE GENOMIC DNA]</scope>
    <source>
        <strain evidence="6">ATCC 200026 / FGSC A1120 / IAM 13836 / NRRL 3357 / JCM 12722 / SRRC 167</strain>
    </source>
</reference>
<dbReference type="PRINTS" id="PR00420">
    <property type="entry name" value="RNGMNOXGNASE"/>
</dbReference>
<evidence type="ECO:0000259" key="4">
    <source>
        <dbReference type="Pfam" id="PF01494"/>
    </source>
</evidence>
<dbReference type="GO" id="GO:0071949">
    <property type="term" value="F:FAD binding"/>
    <property type="evidence" value="ECO:0007669"/>
    <property type="project" value="InterPro"/>
</dbReference>
<dbReference type="SUPFAM" id="SSF51905">
    <property type="entry name" value="FAD/NAD(P)-binding domain"/>
    <property type="match status" value="1"/>
</dbReference>
<dbReference type="AlphaFoldDB" id="A0A7U2MTJ6"/>
<protein>
    <recommendedName>
        <fullName evidence="4">FAD-binding domain-containing protein</fullName>
    </recommendedName>
</protein>
<evidence type="ECO:0000256" key="3">
    <source>
        <dbReference type="ARBA" id="ARBA00023002"/>
    </source>
</evidence>
<organism evidence="5 6">
    <name type="scientific">Aspergillus flavus (strain ATCC 200026 / FGSC A1120 / IAM 13836 / NRRL 3357 / JCM 12722 / SRRC 167)</name>
    <dbReference type="NCBI Taxonomy" id="332952"/>
    <lineage>
        <taxon>Eukaryota</taxon>
        <taxon>Fungi</taxon>
        <taxon>Dikarya</taxon>
        <taxon>Ascomycota</taxon>
        <taxon>Pezizomycotina</taxon>
        <taxon>Eurotiomycetes</taxon>
        <taxon>Eurotiomycetidae</taxon>
        <taxon>Eurotiales</taxon>
        <taxon>Aspergillaceae</taxon>
        <taxon>Aspergillus</taxon>
        <taxon>Aspergillus subgen. Circumdati</taxon>
    </lineage>
</organism>
<dbReference type="Gene3D" id="3.50.50.60">
    <property type="entry name" value="FAD/NAD(P)-binding domain"/>
    <property type="match status" value="1"/>
</dbReference>
<keyword evidence="1" id="KW-0285">Flavoprotein</keyword>
<dbReference type="PANTHER" id="PTHR46720">
    <property type="entry name" value="HYDROXYLASE, PUTATIVE (AFU_ORTHOLOGUE AFUA_3G01460)-RELATED"/>
    <property type="match status" value="1"/>
</dbReference>
<evidence type="ECO:0000313" key="6">
    <source>
        <dbReference type="Proteomes" id="UP000596276"/>
    </source>
</evidence>
<dbReference type="InterPro" id="IPR036188">
    <property type="entry name" value="FAD/NAD-bd_sf"/>
</dbReference>
<proteinExistence type="predicted"/>
<evidence type="ECO:0000256" key="1">
    <source>
        <dbReference type="ARBA" id="ARBA00022630"/>
    </source>
</evidence>
<keyword evidence="6" id="KW-1185">Reference proteome</keyword>
<name>A0A7U2MTJ6_ASPFN</name>
<dbReference type="GO" id="GO:0016491">
    <property type="term" value="F:oxidoreductase activity"/>
    <property type="evidence" value="ECO:0007669"/>
    <property type="project" value="UniProtKB-KW"/>
</dbReference>
<dbReference type="SUPFAM" id="SSF54373">
    <property type="entry name" value="FAD-linked reductases, C-terminal domain"/>
    <property type="match status" value="1"/>
</dbReference>
<dbReference type="InterPro" id="IPR051104">
    <property type="entry name" value="FAD_monoxygenase"/>
</dbReference>
<keyword evidence="3" id="KW-0560">Oxidoreductase</keyword>
<keyword evidence="2" id="KW-0274">FAD</keyword>
<dbReference type="Pfam" id="PF01494">
    <property type="entry name" value="FAD_binding_3"/>
    <property type="match status" value="1"/>
</dbReference>
<gene>
    <name evidence="5" type="ORF">F9C07_2085027</name>
</gene>
<dbReference type="EMBL" id="CP044619">
    <property type="protein sequence ID" value="QRD89255.1"/>
    <property type="molecule type" value="Genomic_DNA"/>
</dbReference>
<sequence>MSNAGSKPKIRVAIIGAGPAGLGAAIEFQKLPFVDLRIYEQARELREVGAGISIQRNTWRMLDALGVYDNIDPSTIFSAADGHSVQHRLVDLFLANGRTGELLQSSGQHDTPPRHKHARALRTVLQQALLKAVDKTNLRLSSRLVEIRELPNKTLSLRFEDEHTDEVDLLIGADGVRSVVRQFSFPDHRISYTGTTAFRALVNADDILSIPNFPDAVTFWHGPTRWVYTCNLNRGIYEVTARTDLPETSETVSWGQDASPDEFIGLYKEFAPIIQEVLSKIGEVKKFPLFAGPRLSKVISHGSIALIGDASHPLSGAFGAGAGFALEDVYVLARAVQWAHERDFPLSDALILYDRVRSPHYKDMYDILDGFRRADTSIKGLNSFDEIVMANIQSKWTDDHHWLYHYDVQEVWRKAYAEEDARRVGETNDTKDVDVYSRL</sequence>
<evidence type="ECO:0000313" key="5">
    <source>
        <dbReference type="EMBL" id="QRD89255.1"/>
    </source>
</evidence>
<dbReference type="GO" id="GO:0044550">
    <property type="term" value="P:secondary metabolite biosynthetic process"/>
    <property type="evidence" value="ECO:0007669"/>
    <property type="project" value="TreeGrafter"/>
</dbReference>
<dbReference type="InterPro" id="IPR002938">
    <property type="entry name" value="FAD-bd"/>
</dbReference>
<dbReference type="VEuPathDB" id="FungiDB:F9C07_2085027"/>